<comment type="caution">
    <text evidence="3">The sequence shown here is derived from an EMBL/GenBank/DDBJ whole genome shotgun (WGS) entry which is preliminary data.</text>
</comment>
<evidence type="ECO:0000313" key="3">
    <source>
        <dbReference type="EMBL" id="MCS5735343.1"/>
    </source>
</evidence>
<dbReference type="RefSeq" id="WP_259540271.1">
    <property type="nucleotide sequence ID" value="NZ_JANLCJ010000006.1"/>
</dbReference>
<feature type="transmembrane region" description="Helical" evidence="2">
    <location>
        <begin position="391"/>
        <end position="412"/>
    </location>
</feature>
<dbReference type="Gene3D" id="2.60.40.10">
    <property type="entry name" value="Immunoglobulins"/>
    <property type="match status" value="2"/>
</dbReference>
<keyword evidence="2" id="KW-1133">Transmembrane helix</keyword>
<name>A0ABT2H5Z5_9MICO</name>
<gene>
    <name evidence="3" type="ORF">N1032_16460</name>
</gene>
<proteinExistence type="predicted"/>
<dbReference type="InterPro" id="IPR013783">
    <property type="entry name" value="Ig-like_fold"/>
</dbReference>
<accession>A0ABT2H5Z5</accession>
<feature type="compositionally biased region" description="Low complexity" evidence="1">
    <location>
        <begin position="334"/>
        <end position="352"/>
    </location>
</feature>
<keyword evidence="4" id="KW-1185">Reference proteome</keyword>
<feature type="compositionally biased region" description="Gly residues" evidence="1">
    <location>
        <begin position="353"/>
        <end position="380"/>
    </location>
</feature>
<evidence type="ECO:0000256" key="2">
    <source>
        <dbReference type="SAM" id="Phobius"/>
    </source>
</evidence>
<organism evidence="3 4">
    <name type="scientific">Herbiconiux daphne</name>
    <dbReference type="NCBI Taxonomy" id="2970914"/>
    <lineage>
        <taxon>Bacteria</taxon>
        <taxon>Bacillati</taxon>
        <taxon>Actinomycetota</taxon>
        <taxon>Actinomycetes</taxon>
        <taxon>Micrococcales</taxon>
        <taxon>Microbacteriaceae</taxon>
        <taxon>Herbiconiux</taxon>
    </lineage>
</organism>
<dbReference type="NCBIfam" id="NF012200">
    <property type="entry name" value="choice_anch_D"/>
    <property type="match status" value="2"/>
</dbReference>
<evidence type="ECO:0000256" key="1">
    <source>
        <dbReference type="SAM" id="MobiDB-lite"/>
    </source>
</evidence>
<feature type="region of interest" description="Disordered" evidence="1">
    <location>
        <begin position="324"/>
        <end position="381"/>
    </location>
</feature>
<keyword evidence="2" id="KW-0472">Membrane</keyword>
<keyword evidence="2" id="KW-0812">Transmembrane</keyword>
<protein>
    <submittedName>
        <fullName evidence="3">Choice-of-anchor D domain-containing protein</fullName>
    </submittedName>
</protein>
<reference evidence="3" key="1">
    <citation type="submission" date="2022-08" db="EMBL/GenBank/DDBJ databases">
        <authorList>
            <person name="Deng Y."/>
            <person name="Han X.-F."/>
            <person name="Zhang Y.-Q."/>
        </authorList>
    </citation>
    <scope>NUCLEOTIDE SEQUENCE</scope>
    <source>
        <strain evidence="3">CPCC 203386</strain>
    </source>
</reference>
<dbReference type="Proteomes" id="UP001165586">
    <property type="component" value="Unassembled WGS sequence"/>
</dbReference>
<evidence type="ECO:0000313" key="4">
    <source>
        <dbReference type="Proteomes" id="UP001165586"/>
    </source>
</evidence>
<sequence>MNQKPTFPSRPDDGRGVRARVDRLLSVLVTVLGVAAVSVGAVGLSAVAAGPAAAVSAPVAVPLVSVPLAAPVAVPLSVVRAPGDATSVSMPGRTPDFGWVKTGKTVSRTIDLLNDGTDGIIIDPGPLNALTTPFALVATTIVAGDEIEPGETRSVSVTYTAGAIGTTPLQKITLVLQDADAPGETTFDLDFRGESRATERGAFDLTTTTGATTADFGSVAVGQSVTKSFRVTVRGIDPLRFEPATIEVRTSAGMPIGTITVTASSFGTGVTLNPGDTGTFDLTFRPTAAGSFPGTLSVLARTVGDPEAPSVTMTMPVVAAAVVPTPTPTPTPSPTGTATPAPTGAPTSTPRPGGSGTGSGTGSGSGVAGSGGSSVIGRGGQSLAQTGAEQASGVAGGALGVLLCGAAIVLSVRGSKRKGEAR</sequence>
<dbReference type="EMBL" id="JANLCJ010000006">
    <property type="protein sequence ID" value="MCS5735343.1"/>
    <property type="molecule type" value="Genomic_DNA"/>
</dbReference>